<sequence length="73" mass="8195">MEKTNEIKSSSIQISFEKCNEKIYDLIELIFTGFVDVYYLCSNLTLINGRISISSELPKAGLTRVDCIKSAKA</sequence>
<dbReference type="EMBL" id="REGN01005714">
    <property type="protein sequence ID" value="RNA12334.1"/>
    <property type="molecule type" value="Genomic_DNA"/>
</dbReference>
<organism evidence="1 2">
    <name type="scientific">Brachionus plicatilis</name>
    <name type="common">Marine rotifer</name>
    <name type="synonym">Brachionus muelleri</name>
    <dbReference type="NCBI Taxonomy" id="10195"/>
    <lineage>
        <taxon>Eukaryota</taxon>
        <taxon>Metazoa</taxon>
        <taxon>Spiralia</taxon>
        <taxon>Gnathifera</taxon>
        <taxon>Rotifera</taxon>
        <taxon>Eurotatoria</taxon>
        <taxon>Monogononta</taxon>
        <taxon>Pseudotrocha</taxon>
        <taxon>Ploima</taxon>
        <taxon>Brachionidae</taxon>
        <taxon>Brachionus</taxon>
    </lineage>
</organism>
<dbReference type="AlphaFoldDB" id="A0A3M7QMN8"/>
<gene>
    <name evidence="1" type="ORF">BpHYR1_008323</name>
</gene>
<evidence type="ECO:0000313" key="1">
    <source>
        <dbReference type="EMBL" id="RNA12334.1"/>
    </source>
</evidence>
<reference evidence="1 2" key="1">
    <citation type="journal article" date="2018" name="Sci. Rep.">
        <title>Genomic signatures of local adaptation to the degree of environmental predictability in rotifers.</title>
        <authorList>
            <person name="Franch-Gras L."/>
            <person name="Hahn C."/>
            <person name="Garcia-Roger E.M."/>
            <person name="Carmona M.J."/>
            <person name="Serra M."/>
            <person name="Gomez A."/>
        </authorList>
    </citation>
    <scope>NUCLEOTIDE SEQUENCE [LARGE SCALE GENOMIC DNA]</scope>
    <source>
        <strain evidence="1">HYR1</strain>
    </source>
</reference>
<accession>A0A3M7QMN8</accession>
<name>A0A3M7QMN8_BRAPC</name>
<keyword evidence="2" id="KW-1185">Reference proteome</keyword>
<dbReference type="Proteomes" id="UP000276133">
    <property type="component" value="Unassembled WGS sequence"/>
</dbReference>
<protein>
    <submittedName>
        <fullName evidence="1">Uncharacterized protein</fullName>
    </submittedName>
</protein>
<comment type="caution">
    <text evidence="1">The sequence shown here is derived from an EMBL/GenBank/DDBJ whole genome shotgun (WGS) entry which is preliminary data.</text>
</comment>
<proteinExistence type="predicted"/>
<evidence type="ECO:0000313" key="2">
    <source>
        <dbReference type="Proteomes" id="UP000276133"/>
    </source>
</evidence>